<reference evidence="5" key="1">
    <citation type="submission" date="2021-10" db="EMBL/GenBank/DDBJ databases">
        <title>Tropical sea cucumber genome reveals ecological adaptation and Cuvierian tubules defense mechanism.</title>
        <authorList>
            <person name="Chen T."/>
        </authorList>
    </citation>
    <scope>NUCLEOTIDE SEQUENCE</scope>
    <source>
        <strain evidence="5">Nanhai2018</strain>
        <tissue evidence="5">Muscle</tissue>
    </source>
</reference>
<evidence type="ECO:0000256" key="3">
    <source>
        <dbReference type="SAM" id="Phobius"/>
    </source>
</evidence>
<keyword evidence="6" id="KW-1185">Reference proteome</keyword>
<keyword evidence="3" id="KW-1133">Transmembrane helix</keyword>
<feature type="compositionally biased region" description="Polar residues" evidence="2">
    <location>
        <begin position="55"/>
        <end position="70"/>
    </location>
</feature>
<feature type="domain" description="C2H2-type" evidence="4">
    <location>
        <begin position="13"/>
        <end position="34"/>
    </location>
</feature>
<gene>
    <name evidence="5" type="ORF">HOLleu_03937</name>
</gene>
<feature type="region of interest" description="Disordered" evidence="2">
    <location>
        <begin position="46"/>
        <end position="78"/>
    </location>
</feature>
<organism evidence="5 6">
    <name type="scientific">Holothuria leucospilota</name>
    <name type="common">Black long sea cucumber</name>
    <name type="synonym">Mertensiothuria leucospilota</name>
    <dbReference type="NCBI Taxonomy" id="206669"/>
    <lineage>
        <taxon>Eukaryota</taxon>
        <taxon>Metazoa</taxon>
        <taxon>Echinodermata</taxon>
        <taxon>Eleutherozoa</taxon>
        <taxon>Echinozoa</taxon>
        <taxon>Holothuroidea</taxon>
        <taxon>Aspidochirotacea</taxon>
        <taxon>Aspidochirotida</taxon>
        <taxon>Holothuriidae</taxon>
        <taxon>Holothuria</taxon>
    </lineage>
</organism>
<dbReference type="EMBL" id="JAIZAY010000001">
    <property type="protein sequence ID" value="KAJ8050651.1"/>
    <property type="molecule type" value="Genomic_DNA"/>
</dbReference>
<keyword evidence="3" id="KW-0472">Membrane</keyword>
<keyword evidence="1" id="KW-0479">Metal-binding</keyword>
<keyword evidence="3" id="KW-0812">Transmembrane</keyword>
<dbReference type="AlphaFoldDB" id="A0A9Q1CSM9"/>
<protein>
    <recommendedName>
        <fullName evidence="4">C2H2-type domain-containing protein</fullName>
    </recommendedName>
</protein>
<evidence type="ECO:0000313" key="6">
    <source>
        <dbReference type="Proteomes" id="UP001152320"/>
    </source>
</evidence>
<accession>A0A9Q1CSM9</accession>
<dbReference type="PROSITE" id="PS50157">
    <property type="entry name" value="ZINC_FINGER_C2H2_2"/>
    <property type="match status" value="1"/>
</dbReference>
<dbReference type="OrthoDB" id="6365676at2759"/>
<sequence length="110" mass="12612">MKHEKAVHVDGEHCCDCCSKTFKRLTHLKRHMRVCERCAARRQRLEEVPDRSGEQPEQSAEQPAPSTVPTSLPDEDSSESEDVSFFYMFTIYCICLADIAFVSNGIFRLQ</sequence>
<proteinExistence type="predicted"/>
<evidence type="ECO:0000256" key="1">
    <source>
        <dbReference type="PROSITE-ProRule" id="PRU00042"/>
    </source>
</evidence>
<name>A0A9Q1CSM9_HOLLE</name>
<dbReference type="Proteomes" id="UP001152320">
    <property type="component" value="Chromosome 1"/>
</dbReference>
<comment type="caution">
    <text evidence="5">The sequence shown here is derived from an EMBL/GenBank/DDBJ whole genome shotgun (WGS) entry which is preliminary data.</text>
</comment>
<keyword evidence="1" id="KW-0863">Zinc-finger</keyword>
<dbReference type="InterPro" id="IPR013087">
    <property type="entry name" value="Znf_C2H2_type"/>
</dbReference>
<evidence type="ECO:0000313" key="5">
    <source>
        <dbReference type="EMBL" id="KAJ8050651.1"/>
    </source>
</evidence>
<evidence type="ECO:0000256" key="2">
    <source>
        <dbReference type="SAM" id="MobiDB-lite"/>
    </source>
</evidence>
<feature type="transmembrane region" description="Helical" evidence="3">
    <location>
        <begin position="85"/>
        <end position="107"/>
    </location>
</feature>
<dbReference type="GO" id="GO:0008270">
    <property type="term" value="F:zinc ion binding"/>
    <property type="evidence" value="ECO:0007669"/>
    <property type="project" value="UniProtKB-KW"/>
</dbReference>
<dbReference type="Gene3D" id="3.30.160.60">
    <property type="entry name" value="Classic Zinc Finger"/>
    <property type="match status" value="1"/>
</dbReference>
<keyword evidence="1" id="KW-0862">Zinc</keyword>
<evidence type="ECO:0000259" key="4">
    <source>
        <dbReference type="PROSITE" id="PS50157"/>
    </source>
</evidence>